<evidence type="ECO:0000313" key="1">
    <source>
        <dbReference type="EMBL" id="TQF16367.1"/>
    </source>
</evidence>
<gene>
    <name evidence="1" type="ORF">FJV41_08975</name>
</gene>
<dbReference type="EMBL" id="VIFM01000025">
    <property type="protein sequence ID" value="TQF16367.1"/>
    <property type="molecule type" value="Genomic_DNA"/>
</dbReference>
<reference evidence="1 2" key="1">
    <citation type="submission" date="2019-06" db="EMBL/GenBank/DDBJ databases">
        <authorList>
            <person name="Livingstone P."/>
            <person name="Whitworth D."/>
        </authorList>
    </citation>
    <scope>NUCLEOTIDE SEQUENCE [LARGE SCALE GENOMIC DNA]</scope>
    <source>
        <strain evidence="1 2">AM401</strain>
    </source>
</reference>
<dbReference type="InterPro" id="IPR023149">
    <property type="entry name" value="Trans_acon_MeTrfase_C"/>
</dbReference>
<dbReference type="RefSeq" id="WP_141642015.1">
    <property type="nucleotide sequence ID" value="NZ_VIFM01000025.1"/>
</dbReference>
<dbReference type="Pfam" id="PF13489">
    <property type="entry name" value="Methyltransf_23"/>
    <property type="match status" value="1"/>
</dbReference>
<dbReference type="CDD" id="cd02440">
    <property type="entry name" value="AdoMet_MTases"/>
    <property type="match status" value="1"/>
</dbReference>
<dbReference type="Proteomes" id="UP000315369">
    <property type="component" value="Unassembled WGS sequence"/>
</dbReference>
<dbReference type="InterPro" id="IPR029063">
    <property type="entry name" value="SAM-dependent_MTases_sf"/>
</dbReference>
<dbReference type="Gene3D" id="3.40.50.150">
    <property type="entry name" value="Vaccinia Virus protein VP39"/>
    <property type="match status" value="1"/>
</dbReference>
<dbReference type="Gene3D" id="1.10.150.290">
    <property type="entry name" value="S-adenosyl-L-methionine-dependent methyltransferases"/>
    <property type="match status" value="1"/>
</dbReference>
<proteinExistence type="predicted"/>
<dbReference type="GO" id="GO:0030798">
    <property type="term" value="F:trans-aconitate 2-methyltransferase activity"/>
    <property type="evidence" value="ECO:0007669"/>
    <property type="project" value="InterPro"/>
</dbReference>
<accession>A0A540X540</accession>
<keyword evidence="1" id="KW-0808">Transferase</keyword>
<organism evidence="1 2">
    <name type="scientific">Myxococcus llanfairpwllgwyngyllgogerychwyrndrobwllllantysiliogogogochensis</name>
    <dbReference type="NCBI Taxonomy" id="2590453"/>
    <lineage>
        <taxon>Bacteria</taxon>
        <taxon>Pseudomonadati</taxon>
        <taxon>Myxococcota</taxon>
        <taxon>Myxococcia</taxon>
        <taxon>Myxococcales</taxon>
        <taxon>Cystobacterineae</taxon>
        <taxon>Myxococcaceae</taxon>
        <taxon>Myxococcus</taxon>
    </lineage>
</organism>
<dbReference type="OrthoDB" id="9795085at2"/>
<evidence type="ECO:0000313" key="2">
    <source>
        <dbReference type="Proteomes" id="UP000315369"/>
    </source>
</evidence>
<protein>
    <submittedName>
        <fullName evidence="1">Methyltransferase domain-containing protein</fullName>
    </submittedName>
</protein>
<dbReference type="GO" id="GO:0032259">
    <property type="term" value="P:methylation"/>
    <property type="evidence" value="ECO:0007669"/>
    <property type="project" value="UniProtKB-KW"/>
</dbReference>
<comment type="caution">
    <text evidence="1">The sequence shown here is derived from an EMBL/GenBank/DDBJ whole genome shotgun (WGS) entry which is preliminary data.</text>
</comment>
<dbReference type="AlphaFoldDB" id="A0A540X540"/>
<dbReference type="SUPFAM" id="SSF53335">
    <property type="entry name" value="S-adenosyl-L-methionine-dependent methyltransferases"/>
    <property type="match status" value="1"/>
</dbReference>
<name>A0A540X540_9BACT</name>
<keyword evidence="1" id="KW-0489">Methyltransferase</keyword>
<sequence>MWDPSQYTRFRDERKRPFFELLSRVDVAAPTHVADLGCGTGDLTRVLAERWPGATVYGVDSSVEMVEEARRRPAPGSLRFEVGELAGWAPPVPLDVLVSNAALHWVPDHAALMARLVAKLSPNAVLAFQVPANFDAPSHRLVDEVKALPRFARVLEPVRRRPVETLETYESLLAGRGMTVDAWETTYLHLLPGEDAVLQWLLGTTLRPVLAALGEAERQAFLEELGPRLRDAYPAHARGTPFLFTRRFVVARRGT</sequence>
<dbReference type="PANTHER" id="PTHR43861">
    <property type="entry name" value="TRANS-ACONITATE 2-METHYLTRANSFERASE-RELATED"/>
    <property type="match status" value="1"/>
</dbReference>
<dbReference type="PANTHER" id="PTHR43861:SF1">
    <property type="entry name" value="TRANS-ACONITATE 2-METHYLTRANSFERASE"/>
    <property type="match status" value="1"/>
</dbReference>
<keyword evidence="2" id="KW-1185">Reference proteome</keyword>